<dbReference type="EMBL" id="JACCBD010000001">
    <property type="protein sequence ID" value="NYD25896.1"/>
    <property type="molecule type" value="Genomic_DNA"/>
</dbReference>
<feature type="region of interest" description="Disordered" evidence="2">
    <location>
        <begin position="1"/>
        <end position="22"/>
    </location>
</feature>
<dbReference type="PANTHER" id="PTHR30466:SF1">
    <property type="entry name" value="FMN REDUCTASE (NADH) RUTF"/>
    <property type="match status" value="1"/>
</dbReference>
<evidence type="ECO:0000256" key="1">
    <source>
        <dbReference type="ARBA" id="ARBA00023002"/>
    </source>
</evidence>
<name>A0A852R9A7_9MICO</name>
<protein>
    <submittedName>
        <fullName evidence="4">Flavin reductase (DIM6/NTAB) family NADH-FMN oxidoreductase RutF</fullName>
    </submittedName>
</protein>
<comment type="caution">
    <text evidence="4">The sequence shown here is derived from an EMBL/GenBank/DDBJ whole genome shotgun (WGS) entry which is preliminary data.</text>
</comment>
<dbReference type="PANTHER" id="PTHR30466">
    <property type="entry name" value="FLAVIN REDUCTASE"/>
    <property type="match status" value="1"/>
</dbReference>
<dbReference type="GO" id="GO:0042602">
    <property type="term" value="F:riboflavin reductase (NADPH) activity"/>
    <property type="evidence" value="ECO:0007669"/>
    <property type="project" value="TreeGrafter"/>
</dbReference>
<evidence type="ECO:0000259" key="3">
    <source>
        <dbReference type="SMART" id="SM00903"/>
    </source>
</evidence>
<dbReference type="InterPro" id="IPR002563">
    <property type="entry name" value="Flavin_Rdtase-like_dom"/>
</dbReference>
<dbReference type="InterPro" id="IPR012349">
    <property type="entry name" value="Split_barrel_FMN-bd"/>
</dbReference>
<evidence type="ECO:0000313" key="4">
    <source>
        <dbReference type="EMBL" id="NYD25896.1"/>
    </source>
</evidence>
<accession>A0A852R9A7</accession>
<reference evidence="4 5" key="1">
    <citation type="submission" date="2020-07" db="EMBL/GenBank/DDBJ databases">
        <title>Sequencing the genomes of 1000 actinobacteria strains.</title>
        <authorList>
            <person name="Klenk H.-P."/>
        </authorList>
    </citation>
    <scope>NUCLEOTIDE SEQUENCE [LARGE SCALE GENOMIC DNA]</scope>
    <source>
        <strain evidence="4 5">DSM 17380</strain>
    </source>
</reference>
<dbReference type="Proteomes" id="UP000586095">
    <property type="component" value="Unassembled WGS sequence"/>
</dbReference>
<dbReference type="GO" id="GO:0006208">
    <property type="term" value="P:pyrimidine nucleobase catabolic process"/>
    <property type="evidence" value="ECO:0007669"/>
    <property type="project" value="TreeGrafter"/>
</dbReference>
<dbReference type="AlphaFoldDB" id="A0A852R9A7"/>
<dbReference type="Gene3D" id="2.30.110.10">
    <property type="entry name" value="Electron Transport, Fmn-binding Protein, Chain A"/>
    <property type="match status" value="1"/>
</dbReference>
<keyword evidence="5" id="KW-1185">Reference proteome</keyword>
<evidence type="ECO:0000313" key="5">
    <source>
        <dbReference type="Proteomes" id="UP000586095"/>
    </source>
</evidence>
<dbReference type="GO" id="GO:0010181">
    <property type="term" value="F:FMN binding"/>
    <property type="evidence" value="ECO:0007669"/>
    <property type="project" value="InterPro"/>
</dbReference>
<organism evidence="4 5">
    <name type="scientific">Leucobacter aridicollis</name>
    <dbReference type="NCBI Taxonomy" id="283878"/>
    <lineage>
        <taxon>Bacteria</taxon>
        <taxon>Bacillati</taxon>
        <taxon>Actinomycetota</taxon>
        <taxon>Actinomycetes</taxon>
        <taxon>Micrococcales</taxon>
        <taxon>Microbacteriaceae</taxon>
        <taxon>Leucobacter</taxon>
    </lineage>
</organism>
<dbReference type="InterPro" id="IPR050268">
    <property type="entry name" value="NADH-dep_flavin_reductase"/>
</dbReference>
<dbReference type="Pfam" id="PF01613">
    <property type="entry name" value="Flavin_Reduct"/>
    <property type="match status" value="1"/>
</dbReference>
<dbReference type="SMART" id="SM00903">
    <property type="entry name" value="Flavin_Reduct"/>
    <property type="match status" value="1"/>
</dbReference>
<gene>
    <name evidence="4" type="ORF">BJ960_000699</name>
</gene>
<evidence type="ECO:0000256" key="2">
    <source>
        <dbReference type="SAM" id="MobiDB-lite"/>
    </source>
</evidence>
<keyword evidence="1" id="KW-0560">Oxidoreductase</keyword>
<dbReference type="RefSeq" id="WP_185986283.1">
    <property type="nucleotide sequence ID" value="NZ_BAAALZ010000002.1"/>
</dbReference>
<dbReference type="SUPFAM" id="SSF50475">
    <property type="entry name" value="FMN-binding split barrel"/>
    <property type="match status" value="1"/>
</dbReference>
<sequence length="201" mass="20586">MSQNTGHGTGPSTSQDADSATTAEVSEVLAGAAASHAADLATNFKNAFRYHPAGVALITASTPEGPVGLTASSVASVAVDPAALVFSVTRTTGSAGLILAADSFLVHLLDAEHAPIAQQFAVSGGERFTEAQGWATLATGEPHLASARSALRARTLRQIPVGDSMLVVAEVLEIHTGPEDPAASVPMAYRDRAFTRLGERL</sequence>
<proteinExistence type="predicted"/>
<feature type="domain" description="Flavin reductase like" evidence="3">
    <location>
        <begin position="48"/>
        <end position="196"/>
    </location>
</feature>